<keyword evidence="2 3" id="KW-0274">FAD</keyword>
<dbReference type="GO" id="GO:0071949">
    <property type="term" value="F:FAD binding"/>
    <property type="evidence" value="ECO:0007669"/>
    <property type="project" value="TreeGrafter"/>
</dbReference>
<evidence type="ECO:0000259" key="4">
    <source>
        <dbReference type="Pfam" id="PF03441"/>
    </source>
</evidence>
<dbReference type="Gene3D" id="1.25.40.80">
    <property type="match status" value="1"/>
</dbReference>
<dbReference type="InterPro" id="IPR036134">
    <property type="entry name" value="Crypto/Photolyase_FAD-like_sf"/>
</dbReference>
<evidence type="ECO:0000313" key="5">
    <source>
        <dbReference type="EMBL" id="RVT51470.1"/>
    </source>
</evidence>
<name>A0A3S3SCF5_9BURK</name>
<proteinExistence type="predicted"/>
<feature type="binding site" evidence="3">
    <location>
        <position position="26"/>
    </location>
    <ligand>
        <name>FAD</name>
        <dbReference type="ChEBI" id="CHEBI:57692"/>
    </ligand>
</feature>
<accession>A0A3S3SCF5</accession>
<dbReference type="Pfam" id="PF03441">
    <property type="entry name" value="FAD_binding_7"/>
    <property type="match status" value="1"/>
</dbReference>
<evidence type="ECO:0000256" key="1">
    <source>
        <dbReference type="ARBA" id="ARBA00022630"/>
    </source>
</evidence>
<dbReference type="GO" id="GO:0005737">
    <property type="term" value="C:cytoplasm"/>
    <property type="evidence" value="ECO:0007669"/>
    <property type="project" value="TreeGrafter"/>
</dbReference>
<keyword evidence="1 3" id="KW-0285">Flavoprotein</keyword>
<feature type="binding site" evidence="3">
    <location>
        <begin position="169"/>
        <end position="171"/>
    </location>
    <ligand>
        <name>FAD</name>
        <dbReference type="ChEBI" id="CHEBI:57692"/>
    </ligand>
</feature>
<keyword evidence="5" id="KW-0456">Lyase</keyword>
<dbReference type="OrthoDB" id="9772484at2"/>
<feature type="binding site" evidence="3">
    <location>
        <begin position="73"/>
        <end position="80"/>
    </location>
    <ligand>
        <name>FAD</name>
        <dbReference type="ChEBI" id="CHEBI:57692"/>
    </ligand>
</feature>
<dbReference type="GO" id="GO:0032922">
    <property type="term" value="P:circadian regulation of gene expression"/>
    <property type="evidence" value="ECO:0007669"/>
    <property type="project" value="TreeGrafter"/>
</dbReference>
<dbReference type="GO" id="GO:0043153">
    <property type="term" value="P:entrainment of circadian clock by photoperiod"/>
    <property type="evidence" value="ECO:0007669"/>
    <property type="project" value="TreeGrafter"/>
</dbReference>
<sequence>MQYGFAHEPTLAAAHQRLARVQPAAYARTRNHLGGAVTGLSPYITHGLLSLRDVLQAVLTRGPLPVQHRLVAELGWREWFQHAWAHHGDGILEAWHPGPLPEAAYAREMPPDIAAGQTGVPVIDRAVANLRATGHLHNHARLWLASYLVHGRKVHWCTGADWLLGRLLDGDLASNHLSWQWVAGTAGAKPYLFNAENVARFAPADWHSQGTPLDTSYAALDAHARTPQAWPAGVGEAADTMPPVQADPPAWLGATTPDPAVVADREVWLVHPFHLADLPPELPTDVVVLGVLIADWHRRWPWVPARWHFVGQRLQALASRSWHGDADTIGRALRAASRVRTIGNPHLDPWLNRWAEVAPPPMLFPPVVRPCSSFSQWWTRATRGLKQAEALLA</sequence>
<dbReference type="PANTHER" id="PTHR11455:SF18">
    <property type="entry name" value="SI:CH1073-390K14.1"/>
    <property type="match status" value="1"/>
</dbReference>
<dbReference type="EMBL" id="SACT01000003">
    <property type="protein sequence ID" value="RVT51470.1"/>
    <property type="molecule type" value="Genomic_DNA"/>
</dbReference>
<dbReference type="SUPFAM" id="SSF48173">
    <property type="entry name" value="Cryptochrome/photolyase FAD-binding domain"/>
    <property type="match status" value="1"/>
</dbReference>
<evidence type="ECO:0000256" key="2">
    <source>
        <dbReference type="ARBA" id="ARBA00022827"/>
    </source>
</evidence>
<reference evidence="5 6" key="1">
    <citation type="submission" date="2019-01" db="EMBL/GenBank/DDBJ databases">
        <authorList>
            <person name="Chen W.-M."/>
        </authorList>
    </citation>
    <scope>NUCLEOTIDE SEQUENCE [LARGE SCALE GENOMIC DNA]</scope>
    <source>
        <strain evidence="5 6">ICH-3</strain>
    </source>
</reference>
<gene>
    <name evidence="5" type="ORF">ENE75_11640</name>
</gene>
<feature type="domain" description="Cryptochrome/DNA photolyase FAD-binding" evidence="4">
    <location>
        <begin position="72"/>
        <end position="195"/>
    </location>
</feature>
<dbReference type="InterPro" id="IPR002081">
    <property type="entry name" value="Cryptochrome/DNA_photolyase_1"/>
</dbReference>
<dbReference type="GO" id="GO:0003677">
    <property type="term" value="F:DNA binding"/>
    <property type="evidence" value="ECO:0007669"/>
    <property type="project" value="TreeGrafter"/>
</dbReference>
<dbReference type="PANTHER" id="PTHR11455">
    <property type="entry name" value="CRYPTOCHROME"/>
    <property type="match status" value="1"/>
</dbReference>
<evidence type="ECO:0000256" key="3">
    <source>
        <dbReference type="PIRSR" id="PIRSR602081-1"/>
    </source>
</evidence>
<keyword evidence="6" id="KW-1185">Reference proteome</keyword>
<evidence type="ECO:0000313" key="6">
    <source>
        <dbReference type="Proteomes" id="UP000288178"/>
    </source>
</evidence>
<dbReference type="Gene3D" id="1.10.579.10">
    <property type="entry name" value="DNA Cyclobutane Dipyrimidine Photolyase, subunit A, domain 3"/>
    <property type="match status" value="1"/>
</dbReference>
<comment type="caution">
    <text evidence="5">The sequence shown here is derived from an EMBL/GenBank/DDBJ whole genome shotgun (WGS) entry which is preliminary data.</text>
</comment>
<dbReference type="RefSeq" id="WP_128198471.1">
    <property type="nucleotide sequence ID" value="NZ_SACT01000003.1"/>
</dbReference>
<protein>
    <submittedName>
        <fullName evidence="5">Deoxyribodipyrimidine photolyase</fullName>
    </submittedName>
</protein>
<organism evidence="5 6">
    <name type="scientific">Rubrivivax albus</name>
    <dbReference type="NCBI Taxonomy" id="2499835"/>
    <lineage>
        <taxon>Bacteria</taxon>
        <taxon>Pseudomonadati</taxon>
        <taxon>Pseudomonadota</taxon>
        <taxon>Betaproteobacteria</taxon>
        <taxon>Burkholderiales</taxon>
        <taxon>Sphaerotilaceae</taxon>
        <taxon>Rubrivivax</taxon>
    </lineage>
</organism>
<dbReference type="Proteomes" id="UP000288178">
    <property type="component" value="Unassembled WGS sequence"/>
</dbReference>
<dbReference type="InterPro" id="IPR005101">
    <property type="entry name" value="Cryptochr/Photolyase_FAD-bd"/>
</dbReference>
<comment type="cofactor">
    <cofactor evidence="3">
        <name>FAD</name>
        <dbReference type="ChEBI" id="CHEBI:57692"/>
    </cofactor>
    <text evidence="3">Binds 1 FAD per subunit.</text>
</comment>
<dbReference type="GO" id="GO:0003904">
    <property type="term" value="F:deoxyribodipyrimidine photo-lyase activity"/>
    <property type="evidence" value="ECO:0007669"/>
    <property type="project" value="TreeGrafter"/>
</dbReference>
<dbReference type="AlphaFoldDB" id="A0A3S3SCF5"/>